<organism evidence="3 4">
    <name type="scientific">Lutzomyia longipalpis</name>
    <name type="common">Sand fly</name>
    <dbReference type="NCBI Taxonomy" id="7200"/>
    <lineage>
        <taxon>Eukaryota</taxon>
        <taxon>Metazoa</taxon>
        <taxon>Ecdysozoa</taxon>
        <taxon>Arthropoda</taxon>
        <taxon>Hexapoda</taxon>
        <taxon>Insecta</taxon>
        <taxon>Pterygota</taxon>
        <taxon>Neoptera</taxon>
        <taxon>Endopterygota</taxon>
        <taxon>Diptera</taxon>
        <taxon>Nematocera</taxon>
        <taxon>Psychodoidea</taxon>
        <taxon>Psychodidae</taxon>
        <taxon>Lutzomyia</taxon>
        <taxon>Lutzomyia</taxon>
    </lineage>
</organism>
<evidence type="ECO:0000256" key="2">
    <source>
        <dbReference type="SAM" id="SignalP"/>
    </source>
</evidence>
<dbReference type="Proteomes" id="UP000092461">
    <property type="component" value="Unassembled WGS sequence"/>
</dbReference>
<feature type="chain" id="PRO_5008405551" description="Secreted protein" evidence="2">
    <location>
        <begin position="23"/>
        <end position="326"/>
    </location>
</feature>
<keyword evidence="4" id="KW-1185">Reference proteome</keyword>
<evidence type="ECO:0000256" key="1">
    <source>
        <dbReference type="SAM" id="MobiDB-lite"/>
    </source>
</evidence>
<dbReference type="EnsemblMetazoa" id="LLOJ000129-RA">
    <property type="protein sequence ID" value="LLOJ000129-PA"/>
    <property type="gene ID" value="LLOJ000129"/>
</dbReference>
<protein>
    <recommendedName>
        <fullName evidence="5">Secreted protein</fullName>
    </recommendedName>
</protein>
<dbReference type="EMBL" id="AJWK01000328">
    <property type="status" value="NOT_ANNOTATED_CDS"/>
    <property type="molecule type" value="Genomic_DNA"/>
</dbReference>
<feature type="region of interest" description="Disordered" evidence="1">
    <location>
        <begin position="301"/>
        <end position="326"/>
    </location>
</feature>
<evidence type="ECO:0000313" key="4">
    <source>
        <dbReference type="Proteomes" id="UP000092461"/>
    </source>
</evidence>
<dbReference type="Pfam" id="PF07841">
    <property type="entry name" value="DM4_12"/>
    <property type="match status" value="1"/>
</dbReference>
<accession>A0A1B0C8B7</accession>
<feature type="region of interest" description="Disordered" evidence="1">
    <location>
        <begin position="26"/>
        <end position="45"/>
    </location>
</feature>
<dbReference type="VEuPathDB" id="VectorBase:LLOJ000129"/>
<keyword evidence="2" id="KW-0732">Signal</keyword>
<evidence type="ECO:0000313" key="3">
    <source>
        <dbReference type="EnsemblMetazoa" id="LLOJ000129-PA"/>
    </source>
</evidence>
<proteinExistence type="predicted"/>
<dbReference type="VEuPathDB" id="VectorBase:LLONM1_006294"/>
<name>A0A1B0C8B7_LUTLO</name>
<evidence type="ECO:0008006" key="5">
    <source>
        <dbReference type="Google" id="ProtNLM"/>
    </source>
</evidence>
<reference evidence="3" key="1">
    <citation type="submission" date="2020-05" db="UniProtKB">
        <authorList>
            <consortium name="EnsemblMetazoa"/>
        </authorList>
    </citation>
    <scope>IDENTIFICATION</scope>
    <source>
        <strain evidence="3">Jacobina</strain>
    </source>
</reference>
<dbReference type="PANTHER" id="PTHR21398:SF6">
    <property type="entry name" value="AGAP007094-PA"/>
    <property type="match status" value="1"/>
</dbReference>
<dbReference type="SMART" id="SM00718">
    <property type="entry name" value="DM4_12"/>
    <property type="match status" value="1"/>
</dbReference>
<dbReference type="InterPro" id="IPR006631">
    <property type="entry name" value="DM4_12"/>
</dbReference>
<dbReference type="PANTHER" id="PTHR21398">
    <property type="entry name" value="AGAP007094-PA"/>
    <property type="match status" value="1"/>
</dbReference>
<dbReference type="AlphaFoldDB" id="A0A1B0C8B7"/>
<sequence>MEMYRRWLPLVVLIIFSQVSKTQNVEDIKSDGQGEASEKLTESDHHELLDEDLAEGNPKILSRQKRLLWITDDGRLALPPGTSLTISPTIALPLIRYPPPGFFSNITVSLPLTIDFDKLGLTDNENPLGVLPNIFARSMGRATGMLLSNYISSYMKGRKKRQTTEEKASSPFRVTMTQTDDEEALPELPEKHKYAFHGGERAILYVILEDFLTTFGMDGKACILRAICEVHSRKLHHFGLFGEVVKLFLTASKSPFAHLLEDYVTAQKIGEGTLGPGECFPYYKKCPRSLFRSSIDHKYQNNAEEEEETSDANEIHNSDFSQFNMM</sequence>
<feature type="signal peptide" evidence="2">
    <location>
        <begin position="1"/>
        <end position="22"/>
    </location>
</feature>